<accession>A0A382DMB7</accession>
<protein>
    <submittedName>
        <fullName evidence="1">Uncharacterized protein</fullName>
    </submittedName>
</protein>
<sequence length="67" mass="7402">MKPTKYLLGLLAAAVLSIGTAQAASVLKIVPHADLKNTDPIWTTAYITRNHGYMIYDTLFAMDETFN</sequence>
<proteinExistence type="predicted"/>
<name>A0A382DMB7_9ZZZZ</name>
<gene>
    <name evidence="1" type="ORF">METZ01_LOCUS192008</name>
</gene>
<feature type="non-terminal residue" evidence="1">
    <location>
        <position position="67"/>
    </location>
</feature>
<evidence type="ECO:0000313" key="1">
    <source>
        <dbReference type="EMBL" id="SVB39154.1"/>
    </source>
</evidence>
<dbReference type="EMBL" id="UINC01039947">
    <property type="protein sequence ID" value="SVB39154.1"/>
    <property type="molecule type" value="Genomic_DNA"/>
</dbReference>
<organism evidence="1">
    <name type="scientific">marine metagenome</name>
    <dbReference type="NCBI Taxonomy" id="408172"/>
    <lineage>
        <taxon>unclassified sequences</taxon>
        <taxon>metagenomes</taxon>
        <taxon>ecological metagenomes</taxon>
    </lineage>
</organism>
<reference evidence="1" key="1">
    <citation type="submission" date="2018-05" db="EMBL/GenBank/DDBJ databases">
        <authorList>
            <person name="Lanie J.A."/>
            <person name="Ng W.-L."/>
            <person name="Kazmierczak K.M."/>
            <person name="Andrzejewski T.M."/>
            <person name="Davidsen T.M."/>
            <person name="Wayne K.J."/>
            <person name="Tettelin H."/>
            <person name="Glass J.I."/>
            <person name="Rusch D."/>
            <person name="Podicherti R."/>
            <person name="Tsui H.-C.T."/>
            <person name="Winkler M.E."/>
        </authorList>
    </citation>
    <scope>NUCLEOTIDE SEQUENCE</scope>
</reference>
<dbReference type="AlphaFoldDB" id="A0A382DMB7"/>